<dbReference type="SUPFAM" id="SSF158544">
    <property type="entry name" value="GspK insert domain-like"/>
    <property type="match status" value="1"/>
</dbReference>
<dbReference type="PANTHER" id="PTHR38831">
    <property type="entry name" value="TYPE II SECRETION SYSTEM PROTEIN K"/>
    <property type="match status" value="1"/>
</dbReference>
<gene>
    <name evidence="12" type="ORF">WN72_33460</name>
</gene>
<dbReference type="Proteomes" id="UP000594015">
    <property type="component" value="Chromosome"/>
</dbReference>
<keyword evidence="8 10" id="KW-1133">Transmembrane helix</keyword>
<dbReference type="Pfam" id="PF21687">
    <property type="entry name" value="T2SSK_1st"/>
    <property type="match status" value="1"/>
</dbReference>
<evidence type="ECO:0000256" key="6">
    <source>
        <dbReference type="ARBA" id="ARBA00022692"/>
    </source>
</evidence>
<comment type="similarity">
    <text evidence="2">Belongs to the GSP K family.</text>
</comment>
<dbReference type="PANTHER" id="PTHR38831:SF2">
    <property type="entry name" value="TYPE II SECRETION SYSTEM PROTEIN K"/>
    <property type="match status" value="1"/>
</dbReference>
<evidence type="ECO:0000313" key="13">
    <source>
        <dbReference type="Proteomes" id="UP000594015"/>
    </source>
</evidence>
<protein>
    <submittedName>
        <fullName evidence="12">Type II secretory protein PulK</fullName>
    </submittedName>
</protein>
<evidence type="ECO:0000256" key="4">
    <source>
        <dbReference type="ARBA" id="ARBA00022475"/>
    </source>
</evidence>
<dbReference type="EMBL" id="CP030050">
    <property type="protein sequence ID" value="QOZ70664.1"/>
    <property type="molecule type" value="Genomic_DNA"/>
</dbReference>
<evidence type="ECO:0000256" key="9">
    <source>
        <dbReference type="ARBA" id="ARBA00023136"/>
    </source>
</evidence>
<dbReference type="AlphaFoldDB" id="A0AAE7NRG9"/>
<name>A0AAE7NRG9_9BRAD</name>
<sequence length="331" mass="35660">MRAGQESGDLRRGARRAATGAERGAAIVSRPAQNCRELRDSRGFIVVAVLWMLAALATLALIYLTYVTNTAVTVAVNADRLQTDALINAGLELTAYRLSAQNEAVRPTSGTFNARVGAGRVSVTFRSEAARLDLNMAPKPMLAGLMTALGVSASDAPVYADRILAWRTSTEAGQDNPEDSFYRTLGAPYLPRHAPFPHSDELWLVRGIPAAVIERVLPFVTVFSNMRTVNLLDAAPQVLAALPGMTPETLQQVLRDRTDPKVDPRSLVTLAGSANATTDGSRAYRLTVVAEAPSHRRNSAEIVILLLEGSDEPYRVLSWHNAYDGSAGKPL</sequence>
<keyword evidence="4" id="KW-1003">Cell membrane</keyword>
<dbReference type="InterPro" id="IPR049031">
    <property type="entry name" value="T2SSK_SAM-like_1st"/>
</dbReference>
<evidence type="ECO:0000256" key="5">
    <source>
        <dbReference type="ARBA" id="ARBA00022519"/>
    </source>
</evidence>
<feature type="domain" description="T2SS protein K first SAM-like" evidence="11">
    <location>
        <begin position="138"/>
        <end position="223"/>
    </location>
</feature>
<evidence type="ECO:0000256" key="8">
    <source>
        <dbReference type="ARBA" id="ARBA00022989"/>
    </source>
</evidence>
<dbReference type="InterPro" id="IPR005628">
    <property type="entry name" value="GspK"/>
</dbReference>
<dbReference type="InterPro" id="IPR038072">
    <property type="entry name" value="GspK_central_sf"/>
</dbReference>
<keyword evidence="7" id="KW-0653">Protein transport</keyword>
<dbReference type="KEGG" id="barh:WN72_33460"/>
<dbReference type="GO" id="GO:0005886">
    <property type="term" value="C:plasma membrane"/>
    <property type="evidence" value="ECO:0007669"/>
    <property type="project" value="UniProtKB-SubCell"/>
</dbReference>
<dbReference type="GO" id="GO:0009306">
    <property type="term" value="P:protein secretion"/>
    <property type="evidence" value="ECO:0007669"/>
    <property type="project" value="InterPro"/>
</dbReference>
<keyword evidence="6 10" id="KW-0812">Transmembrane</keyword>
<evidence type="ECO:0000256" key="1">
    <source>
        <dbReference type="ARBA" id="ARBA00004533"/>
    </source>
</evidence>
<feature type="transmembrane region" description="Helical" evidence="10">
    <location>
        <begin position="44"/>
        <end position="66"/>
    </location>
</feature>
<organism evidence="12 13">
    <name type="scientific">Bradyrhizobium arachidis</name>
    <dbReference type="NCBI Taxonomy" id="858423"/>
    <lineage>
        <taxon>Bacteria</taxon>
        <taxon>Pseudomonadati</taxon>
        <taxon>Pseudomonadota</taxon>
        <taxon>Alphaproteobacteria</taxon>
        <taxon>Hyphomicrobiales</taxon>
        <taxon>Nitrobacteraceae</taxon>
        <taxon>Bradyrhizobium</taxon>
    </lineage>
</organism>
<evidence type="ECO:0000313" key="12">
    <source>
        <dbReference type="EMBL" id="QOZ70664.1"/>
    </source>
</evidence>
<evidence type="ECO:0000259" key="11">
    <source>
        <dbReference type="Pfam" id="PF21687"/>
    </source>
</evidence>
<keyword evidence="3" id="KW-0813">Transport</keyword>
<comment type="subcellular location">
    <subcellularLocation>
        <location evidence="1">Cell inner membrane</location>
    </subcellularLocation>
</comment>
<keyword evidence="9 10" id="KW-0472">Membrane</keyword>
<dbReference type="Gene3D" id="1.10.40.60">
    <property type="entry name" value="EpsJ-like"/>
    <property type="match status" value="1"/>
</dbReference>
<evidence type="ECO:0000256" key="3">
    <source>
        <dbReference type="ARBA" id="ARBA00022448"/>
    </source>
</evidence>
<reference evidence="12 13" key="1">
    <citation type="submission" date="2018-06" db="EMBL/GenBank/DDBJ databases">
        <title>Comparative genomics of Bradyrhizobium nodulating Arachidis hypogaea.</title>
        <authorList>
            <person name="Li Y."/>
        </authorList>
    </citation>
    <scope>NUCLEOTIDE SEQUENCE [LARGE SCALE GENOMIC DNA]</scope>
    <source>
        <strain evidence="12 13">CCBAU 051107</strain>
    </source>
</reference>
<keyword evidence="5" id="KW-0997">Cell inner membrane</keyword>
<proteinExistence type="inferred from homology"/>
<evidence type="ECO:0000256" key="2">
    <source>
        <dbReference type="ARBA" id="ARBA00007246"/>
    </source>
</evidence>
<accession>A0AAE7NRG9</accession>
<evidence type="ECO:0000256" key="10">
    <source>
        <dbReference type="SAM" id="Phobius"/>
    </source>
</evidence>
<evidence type="ECO:0000256" key="7">
    <source>
        <dbReference type="ARBA" id="ARBA00022927"/>
    </source>
</evidence>